<feature type="compositionally biased region" description="Polar residues" evidence="1">
    <location>
        <begin position="120"/>
        <end position="134"/>
    </location>
</feature>
<dbReference type="AlphaFoldDB" id="J3L2I7"/>
<protein>
    <submittedName>
        <fullName evidence="2">Uncharacterized protein</fullName>
    </submittedName>
</protein>
<reference evidence="2" key="2">
    <citation type="submission" date="2013-04" db="UniProtKB">
        <authorList>
            <consortium name="EnsemblPlants"/>
        </authorList>
    </citation>
    <scope>IDENTIFICATION</scope>
</reference>
<feature type="region of interest" description="Disordered" evidence="1">
    <location>
        <begin position="59"/>
        <end position="148"/>
    </location>
</feature>
<dbReference type="EnsemblPlants" id="OB01G34430.1">
    <property type="protein sequence ID" value="OB01G34430.1"/>
    <property type="gene ID" value="OB01G34430"/>
</dbReference>
<dbReference type="Gramene" id="OB01G34430.1">
    <property type="protein sequence ID" value="OB01G34430.1"/>
    <property type="gene ID" value="OB01G34430"/>
</dbReference>
<feature type="region of interest" description="Disordered" evidence="1">
    <location>
        <begin position="1"/>
        <end position="36"/>
    </location>
</feature>
<keyword evidence="3" id="KW-1185">Reference proteome</keyword>
<proteinExistence type="predicted"/>
<organism evidence="2">
    <name type="scientific">Oryza brachyantha</name>
    <name type="common">malo sina</name>
    <dbReference type="NCBI Taxonomy" id="4533"/>
    <lineage>
        <taxon>Eukaryota</taxon>
        <taxon>Viridiplantae</taxon>
        <taxon>Streptophyta</taxon>
        <taxon>Embryophyta</taxon>
        <taxon>Tracheophyta</taxon>
        <taxon>Spermatophyta</taxon>
        <taxon>Magnoliopsida</taxon>
        <taxon>Liliopsida</taxon>
        <taxon>Poales</taxon>
        <taxon>Poaceae</taxon>
        <taxon>BOP clade</taxon>
        <taxon>Oryzoideae</taxon>
        <taxon>Oryzeae</taxon>
        <taxon>Oryzinae</taxon>
        <taxon>Oryza</taxon>
    </lineage>
</organism>
<dbReference type="Proteomes" id="UP000006038">
    <property type="component" value="Chromosome 1"/>
</dbReference>
<name>J3L2I7_ORYBR</name>
<feature type="compositionally biased region" description="Basic and acidic residues" evidence="1">
    <location>
        <begin position="136"/>
        <end position="148"/>
    </location>
</feature>
<reference evidence="2" key="1">
    <citation type="journal article" date="2013" name="Nat. Commun.">
        <title>Whole-genome sequencing of Oryza brachyantha reveals mechanisms underlying Oryza genome evolution.</title>
        <authorList>
            <person name="Chen J."/>
            <person name="Huang Q."/>
            <person name="Gao D."/>
            <person name="Wang J."/>
            <person name="Lang Y."/>
            <person name="Liu T."/>
            <person name="Li B."/>
            <person name="Bai Z."/>
            <person name="Luis Goicoechea J."/>
            <person name="Liang C."/>
            <person name="Chen C."/>
            <person name="Zhang W."/>
            <person name="Sun S."/>
            <person name="Liao Y."/>
            <person name="Zhang X."/>
            <person name="Yang L."/>
            <person name="Song C."/>
            <person name="Wang M."/>
            <person name="Shi J."/>
            <person name="Liu G."/>
            <person name="Liu J."/>
            <person name="Zhou H."/>
            <person name="Zhou W."/>
            <person name="Yu Q."/>
            <person name="An N."/>
            <person name="Chen Y."/>
            <person name="Cai Q."/>
            <person name="Wang B."/>
            <person name="Liu B."/>
            <person name="Min J."/>
            <person name="Huang Y."/>
            <person name="Wu H."/>
            <person name="Li Z."/>
            <person name="Zhang Y."/>
            <person name="Yin Y."/>
            <person name="Song W."/>
            <person name="Jiang J."/>
            <person name="Jackson S.A."/>
            <person name="Wing R.A."/>
            <person name="Wang J."/>
            <person name="Chen M."/>
        </authorList>
    </citation>
    <scope>NUCLEOTIDE SEQUENCE [LARGE SCALE GENOMIC DNA]</scope>
    <source>
        <strain evidence="2">cv. IRGC 101232</strain>
    </source>
</reference>
<feature type="compositionally biased region" description="Low complexity" evidence="1">
    <location>
        <begin position="82"/>
        <end position="99"/>
    </location>
</feature>
<accession>J3L2I7</accession>
<evidence type="ECO:0000256" key="1">
    <source>
        <dbReference type="SAM" id="MobiDB-lite"/>
    </source>
</evidence>
<feature type="compositionally biased region" description="Polar residues" evidence="1">
    <location>
        <begin position="8"/>
        <end position="31"/>
    </location>
</feature>
<evidence type="ECO:0000313" key="2">
    <source>
        <dbReference type="EnsemblPlants" id="OB01G34430.1"/>
    </source>
</evidence>
<dbReference type="HOGENOM" id="CLU_1763581_0_0_1"/>
<sequence>MAALSYTRAASSAVSKVPSQTRTPRQGSRISAANLPHGLRLTPRNLVLGAPAPPFVNLLRPAEHPPTTLLPSSPSPPLHCSGKGAAAAGAGAKPACTTGAGAGGSSRTMLPTLRPPHPSSSPDESVKSGSSQKIRTVRERDMARTKMM</sequence>
<evidence type="ECO:0000313" key="3">
    <source>
        <dbReference type="Proteomes" id="UP000006038"/>
    </source>
</evidence>